<organism evidence="8 9">
    <name type="scientific">Botrimarina colliarenosi</name>
    <dbReference type="NCBI Taxonomy" id="2528001"/>
    <lineage>
        <taxon>Bacteria</taxon>
        <taxon>Pseudomonadati</taxon>
        <taxon>Planctomycetota</taxon>
        <taxon>Planctomycetia</taxon>
        <taxon>Pirellulales</taxon>
        <taxon>Lacipirellulaceae</taxon>
        <taxon>Botrimarina</taxon>
    </lineage>
</organism>
<keyword evidence="4 7" id="KW-1133">Transmembrane helix</keyword>
<feature type="region of interest" description="Disordered" evidence="6">
    <location>
        <begin position="328"/>
        <end position="357"/>
    </location>
</feature>
<evidence type="ECO:0000256" key="2">
    <source>
        <dbReference type="ARBA" id="ARBA00022475"/>
    </source>
</evidence>
<feature type="transmembrane region" description="Helical" evidence="7">
    <location>
        <begin position="217"/>
        <end position="239"/>
    </location>
</feature>
<keyword evidence="2" id="KW-1003">Cell membrane</keyword>
<evidence type="ECO:0000256" key="5">
    <source>
        <dbReference type="ARBA" id="ARBA00023136"/>
    </source>
</evidence>
<reference evidence="8 9" key="1">
    <citation type="submission" date="2019-02" db="EMBL/GenBank/DDBJ databases">
        <title>Deep-cultivation of Planctomycetes and their phenomic and genomic characterization uncovers novel biology.</title>
        <authorList>
            <person name="Wiegand S."/>
            <person name="Jogler M."/>
            <person name="Boedeker C."/>
            <person name="Pinto D."/>
            <person name="Vollmers J."/>
            <person name="Rivas-Marin E."/>
            <person name="Kohn T."/>
            <person name="Peeters S.H."/>
            <person name="Heuer A."/>
            <person name="Rast P."/>
            <person name="Oberbeckmann S."/>
            <person name="Bunk B."/>
            <person name="Jeske O."/>
            <person name="Meyerdierks A."/>
            <person name="Storesund J.E."/>
            <person name="Kallscheuer N."/>
            <person name="Luecker S."/>
            <person name="Lage O.M."/>
            <person name="Pohl T."/>
            <person name="Merkel B.J."/>
            <person name="Hornburger P."/>
            <person name="Mueller R.-W."/>
            <person name="Bruemmer F."/>
            <person name="Labrenz M."/>
            <person name="Spormann A.M."/>
            <person name="Op Den Camp H."/>
            <person name="Overmann J."/>
            <person name="Amann R."/>
            <person name="Jetten M.S.M."/>
            <person name="Mascher T."/>
            <person name="Medema M.H."/>
            <person name="Devos D.P."/>
            <person name="Kaster A.-K."/>
            <person name="Ovreas L."/>
            <person name="Rohde M."/>
            <person name="Galperin M.Y."/>
            <person name="Jogler C."/>
        </authorList>
    </citation>
    <scope>NUCLEOTIDE SEQUENCE [LARGE SCALE GENOMIC DNA]</scope>
    <source>
        <strain evidence="8 9">Pla108</strain>
    </source>
</reference>
<evidence type="ECO:0000313" key="9">
    <source>
        <dbReference type="Proteomes" id="UP000317421"/>
    </source>
</evidence>
<keyword evidence="3 7" id="KW-0812">Transmembrane</keyword>
<dbReference type="AlphaFoldDB" id="A0A5C6A9U2"/>
<comment type="caution">
    <text evidence="8">The sequence shown here is derived from an EMBL/GenBank/DDBJ whole genome shotgun (WGS) entry which is preliminary data.</text>
</comment>
<dbReference type="OrthoDB" id="279916at2"/>
<feature type="transmembrane region" description="Helical" evidence="7">
    <location>
        <begin position="45"/>
        <end position="65"/>
    </location>
</feature>
<feature type="transmembrane region" description="Helical" evidence="7">
    <location>
        <begin position="85"/>
        <end position="106"/>
    </location>
</feature>
<evidence type="ECO:0000256" key="4">
    <source>
        <dbReference type="ARBA" id="ARBA00022989"/>
    </source>
</evidence>
<dbReference type="Pfam" id="PF03706">
    <property type="entry name" value="LPG_synthase_TM"/>
    <property type="match status" value="1"/>
</dbReference>
<evidence type="ECO:0000313" key="8">
    <source>
        <dbReference type="EMBL" id="TWT95965.1"/>
    </source>
</evidence>
<name>A0A5C6A9U2_9BACT</name>
<accession>A0A5C6A9U2</accession>
<feature type="transmembrane region" description="Helical" evidence="7">
    <location>
        <begin position="127"/>
        <end position="145"/>
    </location>
</feature>
<protein>
    <recommendedName>
        <fullName evidence="10">Flippase-like domain-containing protein</fullName>
    </recommendedName>
</protein>
<sequence>MTRTAVYGGLRVACGLALVGWLLWHAAAHEAFQQLWADPPRVSRLAVAWVTVLLGLALAFLRWRFVAAAVGIRMSLAETMRLGAIGFACNFVALGSVGGDVVKAALLAKNRRGQRGAAITTVLVDRALGLVGFLSYAGAAVLWTGSATAAESTPLRLLSQSILVAAVVAIAGFTAFFAPGRPVERLAAIFNRAPLVGPLSQRVGELAALYRDGWRGLLQAMGVGLLMNGVFILSFYAAATSLPVATPSLAEHFFVVPLALISGTLPISPNGLGTIEATTEFLYRAVQPSTTVGAGTLAALAHRLVMLVAGVAAAGYYYAAGGRRSEIEDATTASSSPSEEGSGTADDGEAAASRQIV</sequence>
<feature type="compositionally biased region" description="Polar residues" evidence="6">
    <location>
        <begin position="331"/>
        <end position="341"/>
    </location>
</feature>
<dbReference type="EMBL" id="SJPR01000004">
    <property type="protein sequence ID" value="TWT95965.1"/>
    <property type="molecule type" value="Genomic_DNA"/>
</dbReference>
<evidence type="ECO:0008006" key="10">
    <source>
        <dbReference type="Google" id="ProtNLM"/>
    </source>
</evidence>
<dbReference type="InterPro" id="IPR022791">
    <property type="entry name" value="L-PG_synthase/AglD"/>
</dbReference>
<dbReference type="PANTHER" id="PTHR40277:SF1">
    <property type="entry name" value="BLL5419 PROTEIN"/>
    <property type="match status" value="1"/>
</dbReference>
<dbReference type="GO" id="GO:0005886">
    <property type="term" value="C:plasma membrane"/>
    <property type="evidence" value="ECO:0007669"/>
    <property type="project" value="UniProtKB-SubCell"/>
</dbReference>
<keyword evidence="9" id="KW-1185">Reference proteome</keyword>
<evidence type="ECO:0000256" key="1">
    <source>
        <dbReference type="ARBA" id="ARBA00004651"/>
    </source>
</evidence>
<keyword evidence="5 7" id="KW-0472">Membrane</keyword>
<feature type="transmembrane region" description="Helical" evidence="7">
    <location>
        <begin position="300"/>
        <end position="319"/>
    </location>
</feature>
<dbReference type="NCBIfam" id="TIGR00374">
    <property type="entry name" value="flippase-like domain"/>
    <property type="match status" value="1"/>
</dbReference>
<gene>
    <name evidence="8" type="ORF">Pla108_30430</name>
</gene>
<dbReference type="Proteomes" id="UP000317421">
    <property type="component" value="Unassembled WGS sequence"/>
</dbReference>
<evidence type="ECO:0000256" key="3">
    <source>
        <dbReference type="ARBA" id="ARBA00022692"/>
    </source>
</evidence>
<feature type="transmembrane region" description="Helical" evidence="7">
    <location>
        <begin position="157"/>
        <end position="178"/>
    </location>
</feature>
<proteinExistence type="predicted"/>
<evidence type="ECO:0000256" key="7">
    <source>
        <dbReference type="SAM" id="Phobius"/>
    </source>
</evidence>
<comment type="subcellular location">
    <subcellularLocation>
        <location evidence="1">Cell membrane</location>
        <topology evidence="1">Multi-pass membrane protein</topology>
    </subcellularLocation>
</comment>
<dbReference type="PANTHER" id="PTHR40277">
    <property type="entry name" value="BLL5419 PROTEIN"/>
    <property type="match status" value="1"/>
</dbReference>
<evidence type="ECO:0000256" key="6">
    <source>
        <dbReference type="SAM" id="MobiDB-lite"/>
    </source>
</evidence>
<feature type="transmembrane region" description="Helical" evidence="7">
    <location>
        <begin position="6"/>
        <end position="24"/>
    </location>
</feature>